<dbReference type="GO" id="GO:0032543">
    <property type="term" value="P:mitochondrial translation"/>
    <property type="evidence" value="ECO:0007669"/>
    <property type="project" value="InterPro"/>
</dbReference>
<organism evidence="9 10">
    <name type="scientific">Gambusia affinis</name>
    <name type="common">Western mosquitofish</name>
    <name type="synonym">Heterandria affinis</name>
    <dbReference type="NCBI Taxonomy" id="33528"/>
    <lineage>
        <taxon>Eukaryota</taxon>
        <taxon>Metazoa</taxon>
        <taxon>Chordata</taxon>
        <taxon>Craniata</taxon>
        <taxon>Vertebrata</taxon>
        <taxon>Euteleostomi</taxon>
        <taxon>Actinopterygii</taxon>
        <taxon>Neopterygii</taxon>
        <taxon>Teleostei</taxon>
        <taxon>Neoteleostei</taxon>
        <taxon>Acanthomorphata</taxon>
        <taxon>Ovalentaria</taxon>
        <taxon>Atherinomorphae</taxon>
        <taxon>Cyprinodontiformes</taxon>
        <taxon>Poeciliidae</taxon>
        <taxon>Poeciliinae</taxon>
        <taxon>Gambusia</taxon>
    </lineage>
</organism>
<dbReference type="InterPro" id="IPR034596">
    <property type="entry name" value="Ribosomal_mL52"/>
</dbReference>
<keyword evidence="6" id="KW-0687">Ribonucleoprotein</keyword>
<evidence type="ECO:0000256" key="3">
    <source>
        <dbReference type="ARBA" id="ARBA00022946"/>
    </source>
</evidence>
<dbReference type="Proteomes" id="UP000250572">
    <property type="component" value="Unassembled WGS sequence"/>
</dbReference>
<gene>
    <name evidence="9" type="ORF">CCH79_00012887</name>
</gene>
<keyword evidence="4" id="KW-0689">Ribosomal protein</keyword>
<protein>
    <recommendedName>
        <fullName evidence="7">Large ribosomal subunit protein mL52</fullName>
    </recommendedName>
    <alternativeName>
        <fullName evidence="8">39S ribosomal protein L52, mitochondrial</fullName>
    </alternativeName>
</protein>
<dbReference type="GO" id="GO:0003735">
    <property type="term" value="F:structural constituent of ribosome"/>
    <property type="evidence" value="ECO:0007669"/>
    <property type="project" value="InterPro"/>
</dbReference>
<dbReference type="PANTHER" id="PTHR34090:SF1">
    <property type="entry name" value="LARGE RIBOSOMAL SUBUNIT PROTEIN ML52"/>
    <property type="match status" value="1"/>
</dbReference>
<comment type="subcellular location">
    <subcellularLocation>
        <location evidence="1">Mitochondrion</location>
    </subcellularLocation>
</comment>
<evidence type="ECO:0000256" key="8">
    <source>
        <dbReference type="ARBA" id="ARBA00035425"/>
    </source>
</evidence>
<dbReference type="AlphaFoldDB" id="A0A315VZ02"/>
<sequence length="188" mass="20862">MASHFELLVGSVSPEPPSRTGLRFTGEAAAASAGLGVPPRAATLKLSGRHFSSTCGVQAGQKWRLEHGLARSGTEYGPMTDLPDWSFEDGRPAPPLKGQIRRRQEKETLAVSVSIEVSLVCCCFQFDLRTHRFCAVSPQRRIVMLNSEVDYGVEAWNKKQEEARRTEEHRKSLLLKPKGKLLMKKSKS</sequence>
<dbReference type="GO" id="GO:0005762">
    <property type="term" value="C:mitochondrial large ribosomal subunit"/>
    <property type="evidence" value="ECO:0007669"/>
    <property type="project" value="InterPro"/>
</dbReference>
<proteinExistence type="inferred from homology"/>
<evidence type="ECO:0000256" key="5">
    <source>
        <dbReference type="ARBA" id="ARBA00023128"/>
    </source>
</evidence>
<comment type="caution">
    <text evidence="9">The sequence shown here is derived from an EMBL/GenBank/DDBJ whole genome shotgun (WGS) entry which is preliminary data.</text>
</comment>
<evidence type="ECO:0000256" key="6">
    <source>
        <dbReference type="ARBA" id="ARBA00023274"/>
    </source>
</evidence>
<evidence type="ECO:0000313" key="9">
    <source>
        <dbReference type="EMBL" id="PWA28822.1"/>
    </source>
</evidence>
<reference evidence="9 10" key="1">
    <citation type="journal article" date="2018" name="G3 (Bethesda)">
        <title>A High-Quality Reference Genome for the Invasive Mosquitofish Gambusia affinis Using a Chicago Library.</title>
        <authorList>
            <person name="Hoffberg S.L."/>
            <person name="Troendle N.J."/>
            <person name="Glenn T.C."/>
            <person name="Mahmud O."/>
            <person name="Louha S."/>
            <person name="Chalopin D."/>
            <person name="Bennetzen J.L."/>
            <person name="Mauricio R."/>
        </authorList>
    </citation>
    <scope>NUCLEOTIDE SEQUENCE [LARGE SCALE GENOMIC DNA]</scope>
    <source>
        <strain evidence="9">NE01/NJP1002.9</strain>
        <tissue evidence="9">Muscle</tissue>
    </source>
</reference>
<dbReference type="PANTHER" id="PTHR34090">
    <property type="entry name" value="39S RIBOSOMAL PROTEIN L52, MITOCHONDRIAL"/>
    <property type="match status" value="1"/>
</dbReference>
<evidence type="ECO:0000256" key="2">
    <source>
        <dbReference type="ARBA" id="ARBA00007232"/>
    </source>
</evidence>
<keyword evidence="10" id="KW-1185">Reference proteome</keyword>
<evidence type="ECO:0000256" key="4">
    <source>
        <dbReference type="ARBA" id="ARBA00022980"/>
    </source>
</evidence>
<dbReference type="EMBL" id="NHOQ01000739">
    <property type="protein sequence ID" value="PWA28822.1"/>
    <property type="molecule type" value="Genomic_DNA"/>
</dbReference>
<dbReference type="Pfam" id="PF18699">
    <property type="entry name" value="MRPL52"/>
    <property type="match status" value="2"/>
</dbReference>
<keyword evidence="3" id="KW-0809">Transit peptide</keyword>
<comment type="similarity">
    <text evidence="2">Belongs to the mitochondrion-specific ribosomal protein mL52 family.</text>
</comment>
<name>A0A315VZ02_GAMAF</name>
<evidence type="ECO:0000313" key="10">
    <source>
        <dbReference type="Proteomes" id="UP000250572"/>
    </source>
</evidence>
<dbReference type="STRING" id="33528.ENSGAFP00000005161"/>
<keyword evidence="5" id="KW-0496">Mitochondrion</keyword>
<evidence type="ECO:0000256" key="7">
    <source>
        <dbReference type="ARBA" id="ARBA00035181"/>
    </source>
</evidence>
<accession>A0A315VZ02</accession>
<evidence type="ECO:0000256" key="1">
    <source>
        <dbReference type="ARBA" id="ARBA00004173"/>
    </source>
</evidence>